<name>A0AAW0BPN8_9AGAR</name>
<organism evidence="1 2">
    <name type="scientific">Paramarasmius palmivorus</name>
    <dbReference type="NCBI Taxonomy" id="297713"/>
    <lineage>
        <taxon>Eukaryota</taxon>
        <taxon>Fungi</taxon>
        <taxon>Dikarya</taxon>
        <taxon>Basidiomycota</taxon>
        <taxon>Agaricomycotina</taxon>
        <taxon>Agaricomycetes</taxon>
        <taxon>Agaricomycetidae</taxon>
        <taxon>Agaricales</taxon>
        <taxon>Marasmiineae</taxon>
        <taxon>Marasmiaceae</taxon>
        <taxon>Paramarasmius</taxon>
    </lineage>
</organism>
<proteinExistence type="predicted"/>
<keyword evidence="2" id="KW-1185">Reference proteome</keyword>
<comment type="caution">
    <text evidence="1">The sequence shown here is derived from an EMBL/GenBank/DDBJ whole genome shotgun (WGS) entry which is preliminary data.</text>
</comment>
<dbReference type="AlphaFoldDB" id="A0AAW0BPN8"/>
<evidence type="ECO:0000313" key="1">
    <source>
        <dbReference type="EMBL" id="KAK7027416.1"/>
    </source>
</evidence>
<protein>
    <submittedName>
        <fullName evidence="1">Uncharacterized protein</fullName>
    </submittedName>
</protein>
<evidence type="ECO:0000313" key="2">
    <source>
        <dbReference type="Proteomes" id="UP001383192"/>
    </source>
</evidence>
<reference evidence="1 2" key="1">
    <citation type="submission" date="2024-01" db="EMBL/GenBank/DDBJ databases">
        <title>A draft genome for a cacao thread blight-causing isolate of Paramarasmius palmivorus.</title>
        <authorList>
            <person name="Baruah I.K."/>
            <person name="Bukari Y."/>
            <person name="Amoako-Attah I."/>
            <person name="Meinhardt L.W."/>
            <person name="Bailey B.A."/>
            <person name="Cohen S.P."/>
        </authorList>
    </citation>
    <scope>NUCLEOTIDE SEQUENCE [LARGE SCALE GENOMIC DNA]</scope>
    <source>
        <strain evidence="1 2">GH-12</strain>
    </source>
</reference>
<gene>
    <name evidence="1" type="ORF">VNI00_015252</name>
</gene>
<accession>A0AAW0BPN8</accession>
<sequence length="497" mass="56294">MSLYSALELLSENVVDYVFPMLSFEVLSGFEASSPKARKMVLAFRRRKLEVSMGRFWSPKDFDALLALLHHTGGLIVGSVALESLTRPLPNLAFELAVYQELVAIIGHFFISSGLIYQQSDAAAAAGHSQAEAFYYDVQNSTRATSEHRSYTRTVNGEDAVADVYTFESNDGLIYQLIAAARHPLEVVLGMANTLHMCFMSSTHLVALYRDATFKNRVCLDFNEPTTKFMAARTWYFDDPVSVNPVSVAEETVNTNDDFSVLLRQVGDRFCLLVPLKERSFSKGSLGLGKPSMLFCHSWQLAYDQRLARVTWTVVQAPTLRQRYLVATPVYEALLFNVPLRLFRAVFLLSRMPRIQRRFLDQKISKLLRTAHETMAGTNGTLTMVADSICLPFTSFRREHPDLSVDQLPTAAVFIRLDEPETLPGSRAWTHIAVAIPEEAEESTQPMMDQLFGMRNLYLESLELTLNISTFFNYIWDELHFELLLPVPRSFPFVYVL</sequence>
<dbReference type="EMBL" id="JAYKXP010000096">
    <property type="protein sequence ID" value="KAK7027416.1"/>
    <property type="molecule type" value="Genomic_DNA"/>
</dbReference>
<dbReference type="Proteomes" id="UP001383192">
    <property type="component" value="Unassembled WGS sequence"/>
</dbReference>